<accession>A0A174U5N5</accession>
<protein>
    <submittedName>
        <fullName evidence="7">ABC transporter substrate-binding protein</fullName>
    </submittedName>
    <submittedName>
        <fullName evidence="6">ABC-type taurine transport system, periplasmic component</fullName>
    </submittedName>
</protein>
<dbReference type="PANTHER" id="PTHR30024:SF47">
    <property type="entry name" value="TAURINE-BINDING PERIPLASMIC PROTEIN"/>
    <property type="match status" value="1"/>
</dbReference>
<dbReference type="Proteomes" id="UP000260828">
    <property type="component" value="Unassembled WGS sequence"/>
</dbReference>
<dbReference type="Gene3D" id="3.40.190.10">
    <property type="entry name" value="Periplasmic binding protein-like II"/>
    <property type="match status" value="2"/>
</dbReference>
<evidence type="ECO:0000313" key="6">
    <source>
        <dbReference type="EMBL" id="CUQ16021.1"/>
    </source>
</evidence>
<feature type="chain" id="PRO_5041863311" evidence="4">
    <location>
        <begin position="24"/>
        <end position="345"/>
    </location>
</feature>
<feature type="domain" description="SsuA/THI5-like" evidence="5">
    <location>
        <begin position="55"/>
        <end position="267"/>
    </location>
</feature>
<dbReference type="PANTHER" id="PTHR30024">
    <property type="entry name" value="ALIPHATIC SULFONATES-BINDING PROTEIN-RELATED"/>
    <property type="match status" value="1"/>
</dbReference>
<name>A0A174U5N5_9FIRM</name>
<gene>
    <name evidence="7" type="ORF">DXC40_04055</name>
    <name evidence="6" type="ORF">ERS852551_03368</name>
</gene>
<reference evidence="7 9" key="2">
    <citation type="submission" date="2018-08" db="EMBL/GenBank/DDBJ databases">
        <title>A genome reference for cultivated species of the human gut microbiota.</title>
        <authorList>
            <person name="Zou Y."/>
            <person name="Xue W."/>
            <person name="Luo G."/>
        </authorList>
    </citation>
    <scope>NUCLEOTIDE SEQUENCE [LARGE SCALE GENOMIC DNA]</scope>
    <source>
        <strain evidence="7 9">TF05-12AC</strain>
    </source>
</reference>
<evidence type="ECO:0000313" key="9">
    <source>
        <dbReference type="Proteomes" id="UP000260828"/>
    </source>
</evidence>
<dbReference type="EMBL" id="QVME01000001">
    <property type="protein sequence ID" value="RGE70232.1"/>
    <property type="molecule type" value="Genomic_DNA"/>
</dbReference>
<sequence>MKRFHLKHTGRGLLAVLTGAAIALLPGCGAAGSADAQMQTQKLVIAEPVHLIGYLPLYVAQHEGYFAEQGLEVEVIQATGGAHVTAVISGDAWGVIGGVDSNALGSKNSSDPIVGVCNVVNRANVYLVARQGLAPSGNSDEDLREFLRGKRVVAGRHGGSPNLLTRYLLIKLGLDPDRDVQMLEPADAATVVAMLQQDAGDIGNGGEPQISEGISAGVWGEPFYKFPDLGDFSYSVIGVKRSTIEKDPETVQKFTNAMLKALKAVQEDRPLAERILKIEFPTLSDEALKASLDRAYADDLWSPDGFISRQAVDTDMDVLIQSKVYEGTYDYDELVDMQFVEAAQP</sequence>
<dbReference type="Pfam" id="PF09084">
    <property type="entry name" value="NMT1"/>
    <property type="match status" value="1"/>
</dbReference>
<dbReference type="AlphaFoldDB" id="A0A174U5N5"/>
<comment type="subcellular location">
    <subcellularLocation>
        <location evidence="1">Periplasm</location>
    </subcellularLocation>
</comment>
<evidence type="ECO:0000256" key="3">
    <source>
        <dbReference type="ARBA" id="ARBA00022729"/>
    </source>
</evidence>
<evidence type="ECO:0000256" key="2">
    <source>
        <dbReference type="ARBA" id="ARBA00010742"/>
    </source>
</evidence>
<organism evidence="6 8">
    <name type="scientific">Anaerotruncus colihominis</name>
    <dbReference type="NCBI Taxonomy" id="169435"/>
    <lineage>
        <taxon>Bacteria</taxon>
        <taxon>Bacillati</taxon>
        <taxon>Bacillota</taxon>
        <taxon>Clostridia</taxon>
        <taxon>Eubacteriales</taxon>
        <taxon>Oscillospiraceae</taxon>
        <taxon>Anaerotruncus</taxon>
    </lineage>
</organism>
<comment type="similarity">
    <text evidence="2">Belongs to the bacterial solute-binding protein SsuA/TauA family.</text>
</comment>
<dbReference type="EMBL" id="CZBE01000031">
    <property type="protein sequence ID" value="CUQ16021.1"/>
    <property type="molecule type" value="Genomic_DNA"/>
</dbReference>
<dbReference type="RefSeq" id="WP_055246008.1">
    <property type="nucleotide sequence ID" value="NZ_CABIWA010000025.1"/>
</dbReference>
<evidence type="ECO:0000256" key="4">
    <source>
        <dbReference type="SAM" id="SignalP"/>
    </source>
</evidence>
<keyword evidence="3 4" id="KW-0732">Signal</keyword>
<feature type="signal peptide" evidence="4">
    <location>
        <begin position="1"/>
        <end position="23"/>
    </location>
</feature>
<dbReference type="Proteomes" id="UP000095765">
    <property type="component" value="Unassembled WGS sequence"/>
</dbReference>
<dbReference type="InterPro" id="IPR015168">
    <property type="entry name" value="SsuA/THI5"/>
</dbReference>
<evidence type="ECO:0000259" key="5">
    <source>
        <dbReference type="Pfam" id="PF09084"/>
    </source>
</evidence>
<reference evidence="6 8" key="1">
    <citation type="submission" date="2015-09" db="EMBL/GenBank/DDBJ databases">
        <authorList>
            <consortium name="Pathogen Informatics"/>
        </authorList>
    </citation>
    <scope>NUCLEOTIDE SEQUENCE [LARGE SCALE GENOMIC DNA]</scope>
    <source>
        <strain evidence="6 8">2789STDY5834939</strain>
    </source>
</reference>
<dbReference type="SUPFAM" id="SSF53850">
    <property type="entry name" value="Periplasmic binding protein-like II"/>
    <property type="match status" value="1"/>
</dbReference>
<evidence type="ECO:0000256" key="1">
    <source>
        <dbReference type="ARBA" id="ARBA00004418"/>
    </source>
</evidence>
<dbReference type="OrthoDB" id="9802202at2"/>
<dbReference type="GO" id="GO:0042597">
    <property type="term" value="C:periplasmic space"/>
    <property type="evidence" value="ECO:0007669"/>
    <property type="project" value="UniProtKB-SubCell"/>
</dbReference>
<evidence type="ECO:0000313" key="8">
    <source>
        <dbReference type="Proteomes" id="UP000095765"/>
    </source>
</evidence>
<evidence type="ECO:0000313" key="7">
    <source>
        <dbReference type="EMBL" id="RGE70232.1"/>
    </source>
</evidence>
<proteinExistence type="inferred from homology"/>